<dbReference type="GO" id="GO:0004190">
    <property type="term" value="F:aspartic-type endopeptidase activity"/>
    <property type="evidence" value="ECO:0007669"/>
    <property type="project" value="UniProtKB-UniRule"/>
</dbReference>
<protein>
    <recommendedName>
        <fullName evidence="9">Lipoprotein signal peptidase</fullName>
        <ecNumber evidence="9">3.4.23.36</ecNumber>
    </recommendedName>
    <alternativeName>
        <fullName evidence="9">Prolipoprotein signal peptidase</fullName>
    </alternativeName>
    <alternativeName>
        <fullName evidence="9">Signal peptidase II</fullName>
        <shortName evidence="9">SPase II</shortName>
    </alternativeName>
</protein>
<reference evidence="12 13" key="1">
    <citation type="submission" date="2006-07" db="EMBL/GenBank/DDBJ databases">
        <title>Annotation of the draft genome assembly of Chlorobium ferroxidans DSM 13031.</title>
        <authorList>
            <consortium name="US DOE Joint Genome Institute (JGI-ORNL)"/>
            <person name="Larimer F."/>
            <person name="Land M."/>
            <person name="Hauser L."/>
        </authorList>
    </citation>
    <scope>NUCLEOTIDE SEQUENCE [LARGE SCALE GENOMIC DNA]</scope>
    <source>
        <strain evidence="12 13">DSM 13031</strain>
    </source>
</reference>
<proteinExistence type="inferred from homology"/>
<gene>
    <name evidence="9" type="primary">lspA</name>
    <name evidence="12" type="ORF">CferDRAFT_1948</name>
</gene>
<sequence>MKLFLSLILLVITADQLTKKLAVSLLRDSGQTFTIIPNLFSLTYAENRGVAFGVEFAPPAVLLLLTGLITATVVFYVIRSKNRSPLFLLSFGLIVGGGIGNMIDRVSIGHVVDFIYFDLYHGNIFGTWVSLWPIFNVADSAITTGACILILFYNRVFPDATAREQNNAG</sequence>
<dbReference type="HAMAP" id="MF_00161">
    <property type="entry name" value="LspA"/>
    <property type="match status" value="1"/>
</dbReference>
<dbReference type="EMBL" id="AASE01000001">
    <property type="protein sequence ID" value="EAT59941.1"/>
    <property type="molecule type" value="Genomic_DNA"/>
</dbReference>
<dbReference type="Proteomes" id="UP000004162">
    <property type="component" value="Unassembled WGS sequence"/>
</dbReference>
<evidence type="ECO:0000256" key="4">
    <source>
        <dbReference type="ARBA" id="ARBA00022692"/>
    </source>
</evidence>
<keyword evidence="13" id="KW-1185">Reference proteome</keyword>
<dbReference type="NCBIfam" id="TIGR00077">
    <property type="entry name" value="lspA"/>
    <property type="match status" value="1"/>
</dbReference>
<reference evidence="12 13" key="2">
    <citation type="submission" date="2006-07" db="EMBL/GenBank/DDBJ databases">
        <title>Sequencing of the draft genome and assembly of Chlorobium ferroxidans DSM 13031.</title>
        <authorList>
            <consortium name="US DOE Joint Genome Institute (JGI-PGF)"/>
            <person name="Copeland A."/>
            <person name="Lucas S."/>
            <person name="Lapidus A."/>
            <person name="Barry K."/>
            <person name="Glavina del Rio T."/>
            <person name="Dalin E."/>
            <person name="Tice H."/>
            <person name="Bruce D."/>
            <person name="Pitluck S."/>
            <person name="Richardson P."/>
        </authorList>
    </citation>
    <scope>NUCLEOTIDE SEQUENCE [LARGE SCALE GENOMIC DNA]</scope>
    <source>
        <strain evidence="12 13">DSM 13031</strain>
    </source>
</reference>
<evidence type="ECO:0000256" key="2">
    <source>
        <dbReference type="ARBA" id="ARBA00022475"/>
    </source>
</evidence>
<keyword evidence="7 9" id="KW-1133">Transmembrane helix</keyword>
<evidence type="ECO:0000256" key="1">
    <source>
        <dbReference type="ARBA" id="ARBA00006139"/>
    </source>
</evidence>
<dbReference type="UniPathway" id="UPA00665"/>
<evidence type="ECO:0000256" key="7">
    <source>
        <dbReference type="ARBA" id="ARBA00022989"/>
    </source>
</evidence>
<accession>Q0YUU5</accession>
<dbReference type="AlphaFoldDB" id="Q0YUU5"/>
<comment type="caution">
    <text evidence="9">Lacks conserved residue(s) required for the propagation of feature annotation.</text>
</comment>
<feature type="active site" evidence="9">
    <location>
        <position position="113"/>
    </location>
</feature>
<evidence type="ECO:0000256" key="10">
    <source>
        <dbReference type="RuleBase" id="RU000594"/>
    </source>
</evidence>
<evidence type="ECO:0000256" key="9">
    <source>
        <dbReference type="HAMAP-Rule" id="MF_00161"/>
    </source>
</evidence>
<keyword evidence="6 9" id="KW-0378">Hydrolase</keyword>
<keyword evidence="12" id="KW-0449">Lipoprotein</keyword>
<comment type="similarity">
    <text evidence="1 9 11">Belongs to the peptidase A8 family.</text>
</comment>
<dbReference type="OrthoDB" id="9810259at2"/>
<dbReference type="PANTHER" id="PTHR33695:SF1">
    <property type="entry name" value="LIPOPROTEIN SIGNAL PEPTIDASE"/>
    <property type="match status" value="1"/>
</dbReference>
<evidence type="ECO:0000313" key="13">
    <source>
        <dbReference type="Proteomes" id="UP000004162"/>
    </source>
</evidence>
<keyword evidence="3 9" id="KW-0645">Protease</keyword>
<feature type="transmembrane region" description="Helical" evidence="9">
    <location>
        <begin position="85"/>
        <end position="103"/>
    </location>
</feature>
<comment type="catalytic activity">
    <reaction evidence="9 10">
        <text>Release of signal peptides from bacterial membrane prolipoproteins. Hydrolyzes -Xaa-Yaa-Zaa-|-(S,diacylglyceryl)Cys-, in which Xaa is hydrophobic (preferably Leu), and Yaa (Ala or Ser) and Zaa (Gly or Ala) have small, neutral side chains.</text>
        <dbReference type="EC" id="3.4.23.36"/>
    </reaction>
</comment>
<evidence type="ECO:0000256" key="3">
    <source>
        <dbReference type="ARBA" id="ARBA00022670"/>
    </source>
</evidence>
<dbReference type="RefSeq" id="WP_006365213.1">
    <property type="nucleotide sequence ID" value="NZ_AASE01000001.1"/>
</dbReference>
<dbReference type="GO" id="GO:0005886">
    <property type="term" value="C:plasma membrane"/>
    <property type="evidence" value="ECO:0007669"/>
    <property type="project" value="UniProtKB-SubCell"/>
</dbReference>
<dbReference type="GO" id="GO:0006508">
    <property type="term" value="P:proteolysis"/>
    <property type="evidence" value="ECO:0007669"/>
    <property type="project" value="UniProtKB-KW"/>
</dbReference>
<name>Q0YUU5_9CHLB</name>
<evidence type="ECO:0000313" key="12">
    <source>
        <dbReference type="EMBL" id="EAT59941.1"/>
    </source>
</evidence>
<evidence type="ECO:0000256" key="5">
    <source>
        <dbReference type="ARBA" id="ARBA00022750"/>
    </source>
</evidence>
<comment type="function">
    <text evidence="9 10">This protein specifically catalyzes the removal of signal peptides from prolipoproteins.</text>
</comment>
<comment type="subcellular location">
    <subcellularLocation>
        <location evidence="9">Cell membrane</location>
        <topology evidence="9">Multi-pass membrane protein</topology>
    </subcellularLocation>
</comment>
<evidence type="ECO:0000256" key="11">
    <source>
        <dbReference type="RuleBase" id="RU004181"/>
    </source>
</evidence>
<dbReference type="Pfam" id="PF01252">
    <property type="entry name" value="Peptidase_A8"/>
    <property type="match status" value="1"/>
</dbReference>
<evidence type="ECO:0000256" key="8">
    <source>
        <dbReference type="ARBA" id="ARBA00023136"/>
    </source>
</evidence>
<comment type="caution">
    <text evidence="12">The sequence shown here is derived from an EMBL/GenBank/DDBJ whole genome shotgun (WGS) entry which is preliminary data.</text>
</comment>
<evidence type="ECO:0000256" key="6">
    <source>
        <dbReference type="ARBA" id="ARBA00022801"/>
    </source>
</evidence>
<comment type="pathway">
    <text evidence="9">Protein modification; lipoprotein biosynthesis (signal peptide cleavage).</text>
</comment>
<keyword evidence="2 9" id="KW-1003">Cell membrane</keyword>
<dbReference type="NCBIfam" id="NF011368">
    <property type="entry name" value="PRK14787.1"/>
    <property type="match status" value="1"/>
</dbReference>
<feature type="active site" evidence="9">
    <location>
        <position position="139"/>
    </location>
</feature>
<dbReference type="EC" id="3.4.23.36" evidence="9"/>
<dbReference type="PANTHER" id="PTHR33695">
    <property type="entry name" value="LIPOPROTEIN SIGNAL PEPTIDASE"/>
    <property type="match status" value="1"/>
</dbReference>
<keyword evidence="8 9" id="KW-0472">Membrane</keyword>
<keyword evidence="4 9" id="KW-0812">Transmembrane</keyword>
<organism evidence="12 13">
    <name type="scientific">Chlorobium ferrooxidans DSM 13031</name>
    <dbReference type="NCBI Taxonomy" id="377431"/>
    <lineage>
        <taxon>Bacteria</taxon>
        <taxon>Pseudomonadati</taxon>
        <taxon>Chlorobiota</taxon>
        <taxon>Chlorobiia</taxon>
        <taxon>Chlorobiales</taxon>
        <taxon>Chlorobiaceae</taxon>
        <taxon>Chlorobium/Pelodictyon group</taxon>
        <taxon>Chlorobium</taxon>
    </lineage>
</organism>
<keyword evidence="5 9" id="KW-0064">Aspartyl protease</keyword>
<dbReference type="InterPro" id="IPR001872">
    <property type="entry name" value="Peptidase_A8"/>
</dbReference>
<feature type="transmembrane region" description="Helical" evidence="9">
    <location>
        <begin position="56"/>
        <end position="78"/>
    </location>
</feature>
<dbReference type="PRINTS" id="PR00781">
    <property type="entry name" value="LIPOSIGPTASE"/>
</dbReference>
<feature type="transmembrane region" description="Helical" evidence="9">
    <location>
        <begin position="131"/>
        <end position="153"/>
    </location>
</feature>
<dbReference type="PROSITE" id="PS00855">
    <property type="entry name" value="SPASE_II"/>
    <property type="match status" value="1"/>
</dbReference>